<keyword evidence="2" id="KW-0805">Transcription regulation</keyword>
<dbReference type="InterPro" id="IPR014284">
    <property type="entry name" value="RNA_pol_sigma-70_dom"/>
</dbReference>
<dbReference type="InterPro" id="IPR007627">
    <property type="entry name" value="RNA_pol_sigma70_r2"/>
</dbReference>
<proteinExistence type="inferred from homology"/>
<feature type="domain" description="RNA polymerase sigma-70 region 2" evidence="5">
    <location>
        <begin position="12"/>
        <end position="74"/>
    </location>
</feature>
<dbReference type="PANTHER" id="PTHR43133:SF25">
    <property type="entry name" value="RNA POLYMERASE SIGMA FACTOR RFAY-RELATED"/>
    <property type="match status" value="1"/>
</dbReference>
<dbReference type="InterPro" id="IPR013325">
    <property type="entry name" value="RNA_pol_sigma_r2"/>
</dbReference>
<evidence type="ECO:0000256" key="4">
    <source>
        <dbReference type="ARBA" id="ARBA00023163"/>
    </source>
</evidence>
<keyword evidence="3" id="KW-0731">Sigma factor</keyword>
<dbReference type="AlphaFoldDB" id="A0A926GJ85"/>
<dbReference type="Gene3D" id="1.10.10.10">
    <property type="entry name" value="Winged helix-like DNA-binding domain superfamily/Winged helix DNA-binding domain"/>
    <property type="match status" value="1"/>
</dbReference>
<evidence type="ECO:0000256" key="1">
    <source>
        <dbReference type="ARBA" id="ARBA00010641"/>
    </source>
</evidence>
<dbReference type="GO" id="GO:0003677">
    <property type="term" value="F:DNA binding"/>
    <property type="evidence" value="ECO:0007669"/>
    <property type="project" value="InterPro"/>
</dbReference>
<organism evidence="7 8">
    <name type="scientific">Paracoccus amoyensis</name>
    <dbReference type="NCBI Taxonomy" id="2760093"/>
    <lineage>
        <taxon>Bacteria</taxon>
        <taxon>Pseudomonadati</taxon>
        <taxon>Pseudomonadota</taxon>
        <taxon>Alphaproteobacteria</taxon>
        <taxon>Rhodobacterales</taxon>
        <taxon>Paracoccaceae</taxon>
        <taxon>Paracoccus</taxon>
    </lineage>
</organism>
<dbReference type="RefSeq" id="WP_187794428.1">
    <property type="nucleotide sequence ID" value="NZ_JACOQL010000004.1"/>
</dbReference>
<dbReference type="PANTHER" id="PTHR43133">
    <property type="entry name" value="RNA POLYMERASE ECF-TYPE SIGMA FACTO"/>
    <property type="match status" value="1"/>
</dbReference>
<reference evidence="7" key="1">
    <citation type="submission" date="2020-08" db="EMBL/GenBank/DDBJ databases">
        <title>Paracoccus amoyensis sp. nov., isolated from the surface seawater at coast of Xiamen, Fujian.</title>
        <authorList>
            <person name="Lyu L."/>
        </authorList>
    </citation>
    <scope>NUCLEOTIDE SEQUENCE</scope>
    <source>
        <strain evidence="7">11-3</strain>
    </source>
</reference>
<sequence>MDAAFSEGLINLLPNLRRYALSLARRGDVADDLVQITVERALANHASYDPANRLEPWLFRILRNAFIDMTRRSKTAGTQLDVFEMPDIVAVDGEAAVEARLMLQATTEAMETLPPEQRDILHLICIEDLSYAEAAEVLDIPKGTVMSRLSRARLALAEKLGIK</sequence>
<dbReference type="SUPFAM" id="SSF88946">
    <property type="entry name" value="Sigma2 domain of RNA polymerase sigma factors"/>
    <property type="match status" value="1"/>
</dbReference>
<keyword evidence="4" id="KW-0804">Transcription</keyword>
<evidence type="ECO:0000313" key="7">
    <source>
        <dbReference type="EMBL" id="MBC9247947.1"/>
    </source>
</evidence>
<feature type="domain" description="RNA polymerase sigma factor 70 region 4 type 2" evidence="6">
    <location>
        <begin position="105"/>
        <end position="156"/>
    </location>
</feature>
<dbReference type="GO" id="GO:0006352">
    <property type="term" value="P:DNA-templated transcription initiation"/>
    <property type="evidence" value="ECO:0007669"/>
    <property type="project" value="InterPro"/>
</dbReference>
<dbReference type="Proteomes" id="UP000608594">
    <property type="component" value="Unassembled WGS sequence"/>
</dbReference>
<dbReference type="InterPro" id="IPR039425">
    <property type="entry name" value="RNA_pol_sigma-70-like"/>
</dbReference>
<dbReference type="CDD" id="cd06171">
    <property type="entry name" value="Sigma70_r4"/>
    <property type="match status" value="1"/>
</dbReference>
<protein>
    <submittedName>
        <fullName evidence="7">RNA polymerase sigma factor</fullName>
    </submittedName>
</protein>
<evidence type="ECO:0000259" key="6">
    <source>
        <dbReference type="Pfam" id="PF08281"/>
    </source>
</evidence>
<evidence type="ECO:0000313" key="8">
    <source>
        <dbReference type="Proteomes" id="UP000608594"/>
    </source>
</evidence>
<evidence type="ECO:0000256" key="3">
    <source>
        <dbReference type="ARBA" id="ARBA00023082"/>
    </source>
</evidence>
<dbReference type="NCBIfam" id="TIGR02937">
    <property type="entry name" value="sigma70-ECF"/>
    <property type="match status" value="1"/>
</dbReference>
<gene>
    <name evidence="7" type="ORF">H4P12_14805</name>
</gene>
<comment type="caution">
    <text evidence="7">The sequence shown here is derived from an EMBL/GenBank/DDBJ whole genome shotgun (WGS) entry which is preliminary data.</text>
</comment>
<dbReference type="Pfam" id="PF04542">
    <property type="entry name" value="Sigma70_r2"/>
    <property type="match status" value="1"/>
</dbReference>
<dbReference type="Pfam" id="PF08281">
    <property type="entry name" value="Sigma70_r4_2"/>
    <property type="match status" value="1"/>
</dbReference>
<evidence type="ECO:0000259" key="5">
    <source>
        <dbReference type="Pfam" id="PF04542"/>
    </source>
</evidence>
<dbReference type="SUPFAM" id="SSF88659">
    <property type="entry name" value="Sigma3 and sigma4 domains of RNA polymerase sigma factors"/>
    <property type="match status" value="1"/>
</dbReference>
<dbReference type="InterPro" id="IPR013249">
    <property type="entry name" value="RNA_pol_sigma70_r4_t2"/>
</dbReference>
<dbReference type="Gene3D" id="1.10.1740.10">
    <property type="match status" value="1"/>
</dbReference>
<dbReference type="EMBL" id="JACOQL010000004">
    <property type="protein sequence ID" value="MBC9247947.1"/>
    <property type="molecule type" value="Genomic_DNA"/>
</dbReference>
<accession>A0A926GJ85</accession>
<name>A0A926GJ85_9RHOB</name>
<dbReference type="InterPro" id="IPR013324">
    <property type="entry name" value="RNA_pol_sigma_r3/r4-like"/>
</dbReference>
<dbReference type="InterPro" id="IPR036388">
    <property type="entry name" value="WH-like_DNA-bd_sf"/>
</dbReference>
<dbReference type="GO" id="GO:0016987">
    <property type="term" value="F:sigma factor activity"/>
    <property type="evidence" value="ECO:0007669"/>
    <property type="project" value="UniProtKB-KW"/>
</dbReference>
<keyword evidence="8" id="KW-1185">Reference proteome</keyword>
<evidence type="ECO:0000256" key="2">
    <source>
        <dbReference type="ARBA" id="ARBA00023015"/>
    </source>
</evidence>
<comment type="similarity">
    <text evidence="1">Belongs to the sigma-70 factor family. ECF subfamily.</text>
</comment>